<evidence type="ECO:0008006" key="3">
    <source>
        <dbReference type="Google" id="ProtNLM"/>
    </source>
</evidence>
<reference evidence="1 2" key="1">
    <citation type="journal article" date="2020" name="J Geophys Res Biogeosci">
        <title>Magnetotaxis as an Adaptation to Enable Bacterial Shuttling of Microbial Sulfur and Sulfur Cycling Across Aquatic Oxic#Anoxic Interfaces.</title>
        <authorList>
            <person name="Li J."/>
            <person name="Liu P."/>
            <person name="Wang J."/>
            <person name="Roberts A.P."/>
            <person name="Pan Y."/>
        </authorList>
    </citation>
    <scope>NUCLEOTIDE SEQUENCE [LARGE SCALE GENOMIC DNA]</scope>
    <source>
        <strain evidence="1 2">MYR-1_YQ</strain>
    </source>
</reference>
<dbReference type="RefSeq" id="WP_218251076.1">
    <property type="nucleotide sequence ID" value="NZ_JABXWD010000024.1"/>
</dbReference>
<protein>
    <recommendedName>
        <fullName evidence="3">Portal protein</fullName>
    </recommendedName>
</protein>
<sequence length="589" mass="66904">MARKKNRYTGKEDPLAIARERFRTINTAETPIRANALENLRFVYNVDGGQWPEKIREERQNDSRPCLTSNKLRKYVAQVVNRERDQRVVGKVRPVDDKGDLQRAAIIEGLIRQIEYQSNAQEVYTTAGEAAVAGGFGYWQIITKESTDSFSQEILLKKIENQFSVYLDPRGEFAFIREGMTCKEFKDRYPDKLEDDFDLSGVGDEYTLWYESDKIFIADYYFKEYYDKKIALIVDGTGNSKIVELTDEITPEILSFNGYSILKEKTVKAPKVKWQRITGHDILEEGEWVGDDIPIIEVYGDKFNIGGKQYKNALVNDAKDPQRAYNFWLTSMTETVALAPKSPYLVTPQEIKGHEQQWNDANKKNYAYLLVNQQGTNSKPRREPPPQIPTGAAQMLQLSAADIQDTIGMYQASFGERSNERTGVAIRERAGRSEFGTYHFGDNFKRAVLASTKQLINIIPKIYDDERIIRILGEDGNDELVKINETTVNLETGEELIVNDLTVGKYDVVAEVGMYSTRRQEAVEMMTSLMQASPNISPLMLDLVFKYADWPGAQEIKERLNKNMNALLGGKGGEATMDSTGGQTPTETF</sequence>
<keyword evidence="2" id="KW-1185">Reference proteome</keyword>
<dbReference type="Proteomes" id="UP001196980">
    <property type="component" value="Unassembled WGS sequence"/>
</dbReference>
<name>A0ABS6RUZ7_9BACT</name>
<dbReference type="EMBL" id="JABXWD010000024">
    <property type="protein sequence ID" value="MBV6340455.1"/>
    <property type="molecule type" value="Genomic_DNA"/>
</dbReference>
<evidence type="ECO:0000313" key="2">
    <source>
        <dbReference type="Proteomes" id="UP001196980"/>
    </source>
</evidence>
<accession>A0ABS6RUZ7</accession>
<evidence type="ECO:0000313" key="1">
    <source>
        <dbReference type="EMBL" id="MBV6340455.1"/>
    </source>
</evidence>
<organism evidence="1 2">
    <name type="scientific">Candidatus Magnetobacterium casense</name>
    <dbReference type="NCBI Taxonomy" id="1455061"/>
    <lineage>
        <taxon>Bacteria</taxon>
        <taxon>Pseudomonadati</taxon>
        <taxon>Nitrospirota</taxon>
        <taxon>Thermodesulfovibrionia</taxon>
        <taxon>Thermodesulfovibrionales</taxon>
        <taxon>Candidatus Magnetobacteriaceae</taxon>
        <taxon>Candidatus Magnetobacterium</taxon>
    </lineage>
</organism>
<dbReference type="Pfam" id="PF16510">
    <property type="entry name" value="P22_portal"/>
    <property type="match status" value="1"/>
</dbReference>
<proteinExistence type="predicted"/>
<dbReference type="InterPro" id="IPR032427">
    <property type="entry name" value="P22_portal"/>
</dbReference>
<comment type="caution">
    <text evidence="1">The sequence shown here is derived from an EMBL/GenBank/DDBJ whole genome shotgun (WGS) entry which is preliminary data.</text>
</comment>
<gene>
    <name evidence="1" type="ORF">HWQ67_02540</name>
</gene>